<name>A0A4Q9PA05_9APHY</name>
<protein>
    <submittedName>
        <fullName evidence="2">Uncharacterized protein</fullName>
    </submittedName>
</protein>
<sequence length="164" mass="18847">MLRKLQRFSRADIVDHFPSRTVFSTTTHREASDTRPLTHLISTERPRGLGRPSRRVIRTLDPTKLTTNDYLDLSSCCGPSLPSCYRLWTAPPLRRALYISCLLAGALANSTQRIGILIPPHPYSRPIARRRVVSPCYAVFRSRELCDWFRPCHRMRPTVEPSFV</sequence>
<dbReference type="AlphaFoldDB" id="A0A4Q9PA05"/>
<evidence type="ECO:0000256" key="1">
    <source>
        <dbReference type="SAM" id="MobiDB-lite"/>
    </source>
</evidence>
<accession>A0A4Q9PA05</accession>
<evidence type="ECO:0000313" key="3">
    <source>
        <dbReference type="Proteomes" id="UP000292082"/>
    </source>
</evidence>
<evidence type="ECO:0000313" key="2">
    <source>
        <dbReference type="EMBL" id="TBU51268.1"/>
    </source>
</evidence>
<organism evidence="2 3">
    <name type="scientific">Dichomitus squalens</name>
    <dbReference type="NCBI Taxonomy" id="114155"/>
    <lineage>
        <taxon>Eukaryota</taxon>
        <taxon>Fungi</taxon>
        <taxon>Dikarya</taxon>
        <taxon>Basidiomycota</taxon>
        <taxon>Agaricomycotina</taxon>
        <taxon>Agaricomycetes</taxon>
        <taxon>Polyporales</taxon>
        <taxon>Polyporaceae</taxon>
        <taxon>Dichomitus</taxon>
    </lineage>
</organism>
<feature type="region of interest" description="Disordered" evidence="1">
    <location>
        <begin position="24"/>
        <end position="51"/>
    </location>
</feature>
<proteinExistence type="predicted"/>
<reference evidence="2 3" key="1">
    <citation type="submission" date="2019-01" db="EMBL/GenBank/DDBJ databases">
        <title>Draft genome sequences of three monokaryotic isolates of the white-rot basidiomycete fungus Dichomitus squalens.</title>
        <authorList>
            <consortium name="DOE Joint Genome Institute"/>
            <person name="Lopez S.C."/>
            <person name="Andreopoulos B."/>
            <person name="Pangilinan J."/>
            <person name="Lipzen A."/>
            <person name="Riley R."/>
            <person name="Ahrendt S."/>
            <person name="Ng V."/>
            <person name="Barry K."/>
            <person name="Daum C."/>
            <person name="Grigoriev I.V."/>
            <person name="Hilden K.S."/>
            <person name="Makela M.R."/>
            <person name="de Vries R.P."/>
        </authorList>
    </citation>
    <scope>NUCLEOTIDE SEQUENCE [LARGE SCALE GENOMIC DNA]</scope>
    <source>
        <strain evidence="2 3">CBS 464.89</strain>
    </source>
</reference>
<dbReference type="EMBL" id="ML145349">
    <property type="protein sequence ID" value="TBU51268.1"/>
    <property type="molecule type" value="Genomic_DNA"/>
</dbReference>
<keyword evidence="3" id="KW-1185">Reference proteome</keyword>
<dbReference type="Proteomes" id="UP000292082">
    <property type="component" value="Unassembled WGS sequence"/>
</dbReference>
<gene>
    <name evidence="2" type="ORF">BD310DRAFT_942463</name>
</gene>